<dbReference type="SMART" id="SM00369">
    <property type="entry name" value="LRR_TYP"/>
    <property type="match status" value="6"/>
</dbReference>
<proteinExistence type="inferred from homology"/>
<comment type="subcellular location">
    <subcellularLocation>
        <location evidence="1">Secreted</location>
        <location evidence="1">Extracellular space</location>
        <location evidence="1">Extracellular matrix</location>
    </subcellularLocation>
</comment>
<feature type="chain" id="PRO_5044022246" description="Keratocan" evidence="12">
    <location>
        <begin position="27"/>
        <end position="351"/>
    </location>
</feature>
<dbReference type="InterPro" id="IPR032675">
    <property type="entry name" value="LRR_dom_sf"/>
</dbReference>
<dbReference type="PANTHER" id="PTHR45712">
    <property type="entry name" value="AGAP008170-PA"/>
    <property type="match status" value="1"/>
</dbReference>
<organism evidence="14 15">
    <name type="scientific">Pyxicephalus adspersus</name>
    <name type="common">African bullfrog</name>
    <dbReference type="NCBI Taxonomy" id="30357"/>
    <lineage>
        <taxon>Eukaryota</taxon>
        <taxon>Metazoa</taxon>
        <taxon>Chordata</taxon>
        <taxon>Craniata</taxon>
        <taxon>Vertebrata</taxon>
        <taxon>Euteleostomi</taxon>
        <taxon>Amphibia</taxon>
        <taxon>Batrachia</taxon>
        <taxon>Anura</taxon>
        <taxon>Neobatrachia</taxon>
        <taxon>Ranoidea</taxon>
        <taxon>Pyxicephalidae</taxon>
        <taxon>Pyxicephalinae</taxon>
        <taxon>Pyxicephalus</taxon>
    </lineage>
</organism>
<dbReference type="InterPro" id="IPR001611">
    <property type="entry name" value="Leu-rich_rpt"/>
</dbReference>
<keyword evidence="10" id="KW-0325">Glycoprotein</keyword>
<evidence type="ECO:0000313" key="14">
    <source>
        <dbReference type="EMBL" id="DBA31049.1"/>
    </source>
</evidence>
<evidence type="ECO:0000256" key="11">
    <source>
        <dbReference type="ARBA" id="ARBA00041182"/>
    </source>
</evidence>
<evidence type="ECO:0000256" key="2">
    <source>
        <dbReference type="ARBA" id="ARBA00005818"/>
    </source>
</evidence>
<keyword evidence="5" id="KW-0433">Leucine-rich repeat</keyword>
<reference evidence="14" key="1">
    <citation type="thesis" date="2020" institute="ProQuest LLC" country="789 East Eisenhower Parkway, Ann Arbor, MI, USA">
        <title>Comparative Genomics and Chromosome Evolution.</title>
        <authorList>
            <person name="Mudd A.B."/>
        </authorList>
    </citation>
    <scope>NUCLEOTIDE SEQUENCE</scope>
    <source>
        <strain evidence="14">1538</strain>
        <tissue evidence="14">Blood</tissue>
    </source>
</reference>
<dbReference type="FunFam" id="3.80.10.10:FF:000092">
    <property type="entry name" value="keratocan isoform X1"/>
    <property type="match status" value="1"/>
</dbReference>
<evidence type="ECO:0000256" key="12">
    <source>
        <dbReference type="SAM" id="SignalP"/>
    </source>
</evidence>
<evidence type="ECO:0000256" key="8">
    <source>
        <dbReference type="ARBA" id="ARBA00022974"/>
    </source>
</evidence>
<dbReference type="GO" id="GO:0005615">
    <property type="term" value="C:extracellular space"/>
    <property type="evidence" value="ECO:0007669"/>
    <property type="project" value="TreeGrafter"/>
</dbReference>
<dbReference type="Proteomes" id="UP001181693">
    <property type="component" value="Unassembled WGS sequence"/>
</dbReference>
<evidence type="ECO:0000256" key="1">
    <source>
        <dbReference type="ARBA" id="ARBA00004498"/>
    </source>
</evidence>
<dbReference type="Pfam" id="PF13855">
    <property type="entry name" value="LRR_8"/>
    <property type="match status" value="1"/>
</dbReference>
<evidence type="ECO:0000256" key="10">
    <source>
        <dbReference type="ARBA" id="ARBA00023180"/>
    </source>
</evidence>
<feature type="domain" description="LRRNT" evidence="13">
    <location>
        <begin position="41"/>
        <end position="75"/>
    </location>
</feature>
<dbReference type="InterPro" id="IPR000372">
    <property type="entry name" value="LRRNT"/>
</dbReference>
<keyword evidence="8" id="KW-0654">Proteoglycan</keyword>
<evidence type="ECO:0000256" key="7">
    <source>
        <dbReference type="ARBA" id="ARBA00022737"/>
    </source>
</evidence>
<dbReference type="Pfam" id="PF01462">
    <property type="entry name" value="LRRNT"/>
    <property type="match status" value="1"/>
</dbReference>
<evidence type="ECO:0000259" key="13">
    <source>
        <dbReference type="SMART" id="SM00013"/>
    </source>
</evidence>
<evidence type="ECO:0000256" key="3">
    <source>
        <dbReference type="ARBA" id="ARBA00022525"/>
    </source>
</evidence>
<comment type="similarity">
    <text evidence="2">Belongs to the small leucine-rich proteoglycan (SLRP) family. SLRP class II subfamily.</text>
</comment>
<evidence type="ECO:0000256" key="6">
    <source>
        <dbReference type="ARBA" id="ARBA00022729"/>
    </source>
</evidence>
<evidence type="ECO:0000256" key="4">
    <source>
        <dbReference type="ARBA" id="ARBA00022530"/>
    </source>
</evidence>
<dbReference type="EMBL" id="DYDO01000002">
    <property type="protein sequence ID" value="DBA31049.1"/>
    <property type="molecule type" value="Genomic_DNA"/>
</dbReference>
<accession>A0AAV3AI00</accession>
<keyword evidence="4" id="KW-0272">Extracellular matrix</keyword>
<keyword evidence="6 12" id="KW-0732">Signal</keyword>
<dbReference type="SUPFAM" id="SSF52058">
    <property type="entry name" value="L domain-like"/>
    <property type="match status" value="1"/>
</dbReference>
<dbReference type="PROSITE" id="PS51450">
    <property type="entry name" value="LRR"/>
    <property type="match status" value="2"/>
</dbReference>
<keyword evidence="15" id="KW-1185">Reference proteome</keyword>
<evidence type="ECO:0000313" key="15">
    <source>
        <dbReference type="Proteomes" id="UP001181693"/>
    </source>
</evidence>
<gene>
    <name evidence="14" type="ORF">GDO54_006960</name>
</gene>
<keyword evidence="3" id="KW-0964">Secreted</keyword>
<dbReference type="SMART" id="SM00013">
    <property type="entry name" value="LRRNT"/>
    <property type="match status" value="1"/>
</dbReference>
<dbReference type="InterPro" id="IPR003591">
    <property type="entry name" value="Leu-rich_rpt_typical-subtyp"/>
</dbReference>
<name>A0AAV3AI00_PYXAD</name>
<dbReference type="Gene3D" id="3.80.10.10">
    <property type="entry name" value="Ribonuclease Inhibitor"/>
    <property type="match status" value="2"/>
</dbReference>
<keyword evidence="7" id="KW-0677">Repeat</keyword>
<comment type="caution">
    <text evidence="14">The sequence shown here is derived from an EMBL/GenBank/DDBJ whole genome shotgun (WGS) entry which is preliminary data.</text>
</comment>
<sequence>METQAVFRTFIFFLLIFFITFSKTQAYDYFDLEPSHLAAFDCPKECVCPTSFPRALYCDSKGLKEVPLIPSRIWYLYLHNNAIEALNEKAFVNATQLRWINLNKNKLTNRKIEKNFFKNMKNLLYLFIEDNELDGIPEPLPSTLEQLRLARNKISKIPEGVFKNLENLTLLDLHHNKLTDGSFQADALTGLKSLMQFNVAKNSLKKMPTGLPSNTIQLYLDNNNIEAIPNNYFNNIPKIAFLRLNYNKLSDSGVPTNVFNVTSMLDLQLSHNELTSVPVVNGHLERLHLDHNKIKHINGTIICPNEVREEFDPHYPHGPRLRYLRLDGNEIRPPIPLDLVICFRLLQTIVI</sequence>
<keyword evidence="9" id="KW-1015">Disulfide bond</keyword>
<dbReference type="FunFam" id="3.80.10.10:FF:000133">
    <property type="entry name" value="prolargin"/>
    <property type="match status" value="1"/>
</dbReference>
<dbReference type="InterPro" id="IPR050333">
    <property type="entry name" value="SLRP"/>
</dbReference>
<feature type="signal peptide" evidence="12">
    <location>
        <begin position="1"/>
        <end position="26"/>
    </location>
</feature>
<protein>
    <recommendedName>
        <fullName evidence="11">Keratocan</fullName>
    </recommendedName>
</protein>
<dbReference type="PANTHER" id="PTHR45712:SF13">
    <property type="entry name" value="KERATOCAN"/>
    <property type="match status" value="1"/>
</dbReference>
<evidence type="ECO:0000256" key="5">
    <source>
        <dbReference type="ARBA" id="ARBA00022614"/>
    </source>
</evidence>
<evidence type="ECO:0000256" key="9">
    <source>
        <dbReference type="ARBA" id="ARBA00023157"/>
    </source>
</evidence>
<dbReference type="AlphaFoldDB" id="A0AAV3AI00"/>